<evidence type="ECO:0000313" key="2">
    <source>
        <dbReference type="Proteomes" id="UP000282423"/>
    </source>
</evidence>
<accession>A0A420W1T1</accession>
<comment type="caution">
    <text evidence="1">The sequence shown here is derived from an EMBL/GenBank/DDBJ whole genome shotgun (WGS) entry which is preliminary data.</text>
</comment>
<dbReference type="OrthoDB" id="9816185at2"/>
<dbReference type="AlphaFoldDB" id="A0A420W1T1"/>
<sequence length="316" mass="37746">MLFIENYQDAKDYHNGLLKCWFNSKLYTETERRNNQFQCTIRNCPSCVKDRKYYSKTLHEDIRRLIKQNIDCILTGEVGQLVEFYETNSSLLNENSLEIENFFVNSAYKNFFQTNCAEEFLNLLNKNTCIYCNRNYTLAIVKGRTRAEIDHWLPKTHFPIFAVSFYNLIPSCHSCNHLKGAGEDAEWWVKNHKEIANPYSDKGTFDFNYTFSKSKNEFEITFENVSNPKIRRMIKENRLREIYSAHREFELRDLHELRLKYPDNYLKDLLAKTFSTSISEEEKYRLIFGIDKNEENFHKRPLSKFKNDIIKKLLSL</sequence>
<protein>
    <submittedName>
        <fullName evidence="1">Uncharacterized protein</fullName>
    </submittedName>
</protein>
<proteinExistence type="predicted"/>
<dbReference type="Gene3D" id="1.10.30.50">
    <property type="match status" value="1"/>
</dbReference>
<dbReference type="EMBL" id="RBWS01000005">
    <property type="protein sequence ID" value="RKO72549.1"/>
    <property type="molecule type" value="Genomic_DNA"/>
</dbReference>
<name>A0A420W1T1_9SPHI</name>
<reference evidence="1 2" key="1">
    <citation type="submission" date="2018-10" db="EMBL/GenBank/DDBJ databases">
        <title>Sphingobacterium sp. M05W1-28.</title>
        <authorList>
            <person name="Cai H."/>
        </authorList>
    </citation>
    <scope>NUCLEOTIDE SEQUENCE [LARGE SCALE GENOMIC DNA]</scope>
    <source>
        <strain evidence="1 2">M05W1-28</strain>
    </source>
</reference>
<dbReference type="Proteomes" id="UP000282423">
    <property type="component" value="Unassembled WGS sequence"/>
</dbReference>
<gene>
    <name evidence="1" type="ORF">D7322_07080</name>
</gene>
<organism evidence="1 2">
    <name type="scientific">Sphingobacterium puteale</name>
    <dbReference type="NCBI Taxonomy" id="2420510"/>
    <lineage>
        <taxon>Bacteria</taxon>
        <taxon>Pseudomonadati</taxon>
        <taxon>Bacteroidota</taxon>
        <taxon>Sphingobacteriia</taxon>
        <taxon>Sphingobacteriales</taxon>
        <taxon>Sphingobacteriaceae</taxon>
        <taxon>Sphingobacterium</taxon>
    </lineage>
</organism>
<keyword evidence="2" id="KW-1185">Reference proteome</keyword>
<evidence type="ECO:0000313" key="1">
    <source>
        <dbReference type="EMBL" id="RKO72549.1"/>
    </source>
</evidence>